<dbReference type="InterPro" id="IPR003838">
    <property type="entry name" value="ABC3_permease_C"/>
</dbReference>
<feature type="transmembrane region" description="Helical" evidence="6">
    <location>
        <begin position="21"/>
        <end position="45"/>
    </location>
</feature>
<keyword evidence="3 6" id="KW-0812">Transmembrane</keyword>
<evidence type="ECO:0000313" key="8">
    <source>
        <dbReference type="EMBL" id="MBB5806396.1"/>
    </source>
</evidence>
<keyword evidence="8" id="KW-0449">Lipoprotein</keyword>
<evidence type="ECO:0000256" key="4">
    <source>
        <dbReference type="ARBA" id="ARBA00022989"/>
    </source>
</evidence>
<feature type="domain" description="ABC3 transporter permease C-terminal" evidence="7">
    <location>
        <begin position="193"/>
        <end position="303"/>
    </location>
</feature>
<keyword evidence="2" id="KW-1003">Cell membrane</keyword>
<name>A0A7W9M3T9_9PSEU</name>
<keyword evidence="5 6" id="KW-0472">Membrane</keyword>
<protein>
    <submittedName>
        <fullName evidence="8">ABC-type lipoprotein release transport system permease subunit</fullName>
    </submittedName>
</protein>
<keyword evidence="9" id="KW-1185">Reference proteome</keyword>
<evidence type="ECO:0000256" key="1">
    <source>
        <dbReference type="ARBA" id="ARBA00004651"/>
    </source>
</evidence>
<feature type="transmembrane region" description="Helical" evidence="6">
    <location>
        <begin position="614"/>
        <end position="635"/>
    </location>
</feature>
<dbReference type="Proteomes" id="UP000552097">
    <property type="component" value="Unassembled WGS sequence"/>
</dbReference>
<organism evidence="8 9">
    <name type="scientific">Saccharothrix ecbatanensis</name>
    <dbReference type="NCBI Taxonomy" id="1105145"/>
    <lineage>
        <taxon>Bacteria</taxon>
        <taxon>Bacillati</taxon>
        <taxon>Actinomycetota</taxon>
        <taxon>Actinomycetes</taxon>
        <taxon>Pseudonocardiales</taxon>
        <taxon>Pseudonocardiaceae</taxon>
        <taxon>Saccharothrix</taxon>
    </lineage>
</organism>
<feature type="domain" description="ABC3 transporter permease C-terminal" evidence="7">
    <location>
        <begin position="619"/>
        <end position="724"/>
    </location>
</feature>
<feature type="transmembrane region" description="Helical" evidence="6">
    <location>
        <begin position="667"/>
        <end position="689"/>
    </location>
</feature>
<feature type="transmembrane region" description="Helical" evidence="6">
    <location>
        <begin position="239"/>
        <end position="260"/>
    </location>
</feature>
<feature type="transmembrane region" description="Helical" evidence="6">
    <location>
        <begin position="354"/>
        <end position="377"/>
    </location>
</feature>
<feature type="transmembrane region" description="Helical" evidence="6">
    <location>
        <begin position="322"/>
        <end position="348"/>
    </location>
</feature>
<accession>A0A7W9M3T9</accession>
<comment type="subcellular location">
    <subcellularLocation>
        <location evidence="1">Cell membrane</location>
        <topology evidence="1">Multi-pass membrane protein</topology>
    </subcellularLocation>
</comment>
<feature type="transmembrane region" description="Helical" evidence="6">
    <location>
        <begin position="701"/>
        <end position="723"/>
    </location>
</feature>
<dbReference type="EMBL" id="JACHMO010000001">
    <property type="protein sequence ID" value="MBB5806396.1"/>
    <property type="molecule type" value="Genomic_DNA"/>
</dbReference>
<evidence type="ECO:0000256" key="6">
    <source>
        <dbReference type="SAM" id="Phobius"/>
    </source>
</evidence>
<evidence type="ECO:0000256" key="2">
    <source>
        <dbReference type="ARBA" id="ARBA00022475"/>
    </source>
</evidence>
<feature type="transmembrane region" description="Helical" evidence="6">
    <location>
        <begin position="182"/>
        <end position="206"/>
    </location>
</feature>
<dbReference type="RefSeq" id="WP_184925914.1">
    <property type="nucleotide sequence ID" value="NZ_JACHMO010000001.1"/>
</dbReference>
<evidence type="ECO:0000256" key="5">
    <source>
        <dbReference type="ARBA" id="ARBA00023136"/>
    </source>
</evidence>
<dbReference type="AlphaFoldDB" id="A0A7W9M3T9"/>
<gene>
    <name evidence="8" type="ORF">F4560_006164</name>
</gene>
<comment type="caution">
    <text evidence="8">The sequence shown here is derived from an EMBL/GenBank/DDBJ whole genome shotgun (WGS) entry which is preliminary data.</text>
</comment>
<dbReference type="Pfam" id="PF02687">
    <property type="entry name" value="FtsX"/>
    <property type="match status" value="2"/>
</dbReference>
<sequence>MRWAADLVLGIRLAVGGSRTSWARLALTAAGVGLGVTVLLLAASIGPAREAKSERVQAASLTSATSAPTLKARHVSVSWQGRLITGVELAATAPDAPLPPGVGRVPRPGELVVSPELLDLMRTDDSVRARFPESVIGVIADAGLPRPKSLIFYAGLPDAHLDTAHPATGFGGDRPRSTLLPIYRLLMVAAIGALLVPLGIFILVATRLGATGREQRLAAIRLVGASRNQIRWIASGETLTGAVLGLFVGVALFFAARPLARFIEVEGVGFFPTDLLPDPLLGALIAVGVPVVAVVSALLALRTEDVGPLGLSRAVELPKHRAWWRFGLIGAGALLIVVITAVGSYWQVMEDPSLAVGLGIGVTLILAGTGAVLPWLVGKVAHRLEPDGIAPMLALRTLRFDAGTPRVLAGVVVVLTGSLTLQVLLGVAAQFTAAPPSDTPGRWVLDLPDRTPVRSLEEAIALVGGVRQVSEVRVASAGGTAVISTDCAEIVERLKVEDCTTGSAYLVGPGPAPGTKLIVNGQQWTVPQYKSVPEVSEVSEVSERTEALSEEALFVAGGADPVLAAIPPIELVVRGDPDESFGDRLLAATGRADRGVILRRPAGQVELFTSLRSGVIGGSVLLTLLAVIGLAAAAVDQVFERRRPTAVLAANGVPPKVLAVSALWQSAIPAALGIGLAIPIGLGTAWLVVPAERFRVDWTEIATTVAAAAVVVLVVTLCTLPALRTAIHPTSLRTE</sequence>
<evidence type="ECO:0000313" key="9">
    <source>
        <dbReference type="Proteomes" id="UP000552097"/>
    </source>
</evidence>
<proteinExistence type="predicted"/>
<evidence type="ECO:0000259" key="7">
    <source>
        <dbReference type="Pfam" id="PF02687"/>
    </source>
</evidence>
<reference evidence="8 9" key="1">
    <citation type="submission" date="2020-08" db="EMBL/GenBank/DDBJ databases">
        <title>Sequencing the genomes of 1000 actinobacteria strains.</title>
        <authorList>
            <person name="Klenk H.-P."/>
        </authorList>
    </citation>
    <scope>NUCLEOTIDE SEQUENCE [LARGE SCALE GENOMIC DNA]</scope>
    <source>
        <strain evidence="8 9">DSM 45486</strain>
    </source>
</reference>
<evidence type="ECO:0000256" key="3">
    <source>
        <dbReference type="ARBA" id="ARBA00022692"/>
    </source>
</evidence>
<keyword evidence="4 6" id="KW-1133">Transmembrane helix</keyword>
<feature type="transmembrane region" description="Helical" evidence="6">
    <location>
        <begin position="280"/>
        <end position="301"/>
    </location>
</feature>
<dbReference type="GO" id="GO:0005886">
    <property type="term" value="C:plasma membrane"/>
    <property type="evidence" value="ECO:0007669"/>
    <property type="project" value="UniProtKB-SubCell"/>
</dbReference>